<dbReference type="InterPro" id="IPR000819">
    <property type="entry name" value="Peptidase_M17_C"/>
</dbReference>
<gene>
    <name evidence="8" type="primary">pepA</name>
    <name evidence="10" type="ORF">LARV_02601</name>
</gene>
<feature type="domain" description="Cytosol aminopeptidase" evidence="9">
    <location>
        <begin position="324"/>
        <end position="331"/>
    </location>
</feature>
<comment type="similarity">
    <text evidence="3 8">Belongs to the peptidase M17 family.</text>
</comment>
<comment type="cofactor">
    <cofactor evidence="8">
        <name>Mn(2+)</name>
        <dbReference type="ChEBI" id="CHEBI:29035"/>
    </cofactor>
    <text evidence="8">Binds 2 manganese ions per subunit.</text>
</comment>
<dbReference type="GO" id="GO:0006508">
    <property type="term" value="P:proteolysis"/>
    <property type="evidence" value="ECO:0007669"/>
    <property type="project" value="UniProtKB-KW"/>
</dbReference>
<dbReference type="GO" id="GO:0005737">
    <property type="term" value="C:cytoplasm"/>
    <property type="evidence" value="ECO:0007669"/>
    <property type="project" value="UniProtKB-SubCell"/>
</dbReference>
<dbReference type="PANTHER" id="PTHR11963">
    <property type="entry name" value="LEUCINE AMINOPEPTIDASE-RELATED"/>
    <property type="match status" value="1"/>
</dbReference>
<dbReference type="InterPro" id="IPR011356">
    <property type="entry name" value="Leucine_aapep/pepB"/>
</dbReference>
<feature type="active site" evidence="8">
    <location>
        <position position="330"/>
    </location>
</feature>
<keyword evidence="6 8" id="KW-0378">Hydrolase</keyword>
<proteinExistence type="inferred from homology"/>
<dbReference type="PROSITE" id="PS00631">
    <property type="entry name" value="CYTOSOL_AP"/>
    <property type="match status" value="1"/>
</dbReference>
<dbReference type="SUPFAM" id="SSF53187">
    <property type="entry name" value="Zn-dependent exopeptidases"/>
    <property type="match status" value="1"/>
</dbReference>
<dbReference type="GO" id="GO:0030145">
    <property type="term" value="F:manganese ion binding"/>
    <property type="evidence" value="ECO:0007669"/>
    <property type="project" value="UniProtKB-UniRule"/>
</dbReference>
<keyword evidence="4 8" id="KW-0031">Aminopeptidase</keyword>
<evidence type="ECO:0000256" key="2">
    <source>
        <dbReference type="ARBA" id="ARBA00000967"/>
    </source>
</evidence>
<dbReference type="Pfam" id="PF02789">
    <property type="entry name" value="Peptidase_M17_N"/>
    <property type="match status" value="1"/>
</dbReference>
<comment type="catalytic activity">
    <reaction evidence="2 8">
        <text>Release of an N-terminal amino acid, preferentially leucine, but not glutamic or aspartic acids.</text>
        <dbReference type="EC" id="3.4.11.10"/>
    </reaction>
</comment>
<feature type="binding site" evidence="8">
    <location>
        <position position="328"/>
    </location>
    <ligand>
        <name>Mn(2+)</name>
        <dbReference type="ChEBI" id="CHEBI:29035"/>
        <label>2</label>
    </ligand>
</feature>
<dbReference type="EMBL" id="DF967972">
    <property type="protein sequence ID" value="GAP14825.1"/>
    <property type="molecule type" value="Genomic_DNA"/>
</dbReference>
<comment type="function">
    <text evidence="7 8">Presumably involved in the processing and regular turnover of intracellular proteins. Catalyzes the removal of unsubstituted N-terminal amino acids from various peptides.</text>
</comment>
<keyword evidence="8" id="KW-0464">Manganese</keyword>
<comment type="catalytic activity">
    <reaction evidence="1 8">
        <text>Release of an N-terminal amino acid, Xaa-|-Yaa-, in which Xaa is preferably Leu, but may be other amino acids including Pro although not Arg or Lys, and Yaa may be Pro. Amino acid amides and methyl esters are also readily hydrolyzed, but rates on arylamides are exceedingly low.</text>
        <dbReference type="EC" id="3.4.11.1"/>
    </reaction>
</comment>
<dbReference type="PRINTS" id="PR00481">
    <property type="entry name" value="LAMNOPPTDASE"/>
</dbReference>
<dbReference type="STRING" id="360412.LARV_02601"/>
<dbReference type="PANTHER" id="PTHR11963:SF23">
    <property type="entry name" value="CYTOSOL AMINOPEPTIDASE"/>
    <property type="match status" value="1"/>
</dbReference>
<dbReference type="GO" id="GO:0070006">
    <property type="term" value="F:metalloaminopeptidase activity"/>
    <property type="evidence" value="ECO:0007669"/>
    <property type="project" value="InterPro"/>
</dbReference>
<organism evidence="10">
    <name type="scientific">Longilinea arvoryzae</name>
    <dbReference type="NCBI Taxonomy" id="360412"/>
    <lineage>
        <taxon>Bacteria</taxon>
        <taxon>Bacillati</taxon>
        <taxon>Chloroflexota</taxon>
        <taxon>Anaerolineae</taxon>
        <taxon>Anaerolineales</taxon>
        <taxon>Anaerolineaceae</taxon>
        <taxon>Longilinea</taxon>
    </lineage>
</organism>
<evidence type="ECO:0000256" key="4">
    <source>
        <dbReference type="ARBA" id="ARBA00022438"/>
    </source>
</evidence>
<name>A0A0S7BGW4_9CHLR</name>
<protein>
    <recommendedName>
        <fullName evidence="8">Probable cytosol aminopeptidase</fullName>
        <ecNumber evidence="8">3.4.11.1</ecNumber>
    </recommendedName>
    <alternativeName>
        <fullName evidence="8">Leucine aminopeptidase</fullName>
        <shortName evidence="8">LAP</shortName>
        <ecNumber evidence="8">3.4.11.10</ecNumber>
    </alternativeName>
    <alternativeName>
        <fullName evidence="8">Leucyl aminopeptidase</fullName>
    </alternativeName>
</protein>
<keyword evidence="8" id="KW-0479">Metal-binding</keyword>
<dbReference type="RefSeq" id="WP_075074052.1">
    <property type="nucleotide sequence ID" value="NZ_DF967972.1"/>
</dbReference>
<dbReference type="AlphaFoldDB" id="A0A0S7BGW4"/>
<dbReference type="Gene3D" id="3.40.630.10">
    <property type="entry name" value="Zn peptidases"/>
    <property type="match status" value="1"/>
</dbReference>
<sequence length="477" mass="50782">MTTSFVEPVVSIKFEISSAALSEKELHLVFKTSPDKPALGEAGAKAGATTLIDPSTVLVSLGKAGKLSPESFRQAGGGLAKWIAQNQVVRIHLDVASLNSLGIAGDVPALLEGLLLGSFRFDRYKKADEIPVCVVVLHSQQAAVLEKIVERSEKMCAAVNMARDWEHEPANVIDPITLAERAQALASQYGLRCTVLDDQQLESMGAGAIVAVGRGSATPARLIILEYAGNNPPAGAKPVVLVGKALTFDSGGYSLKDRENILTMKYDKCGGVDVIATLRAAAELKIQTPIVGVIGAAENMVSGDAYLPDDILVSLSGKTIEIISTDAEGRLVLADSLTYAQQKFQPRAIIDLATLTGGVVMSLGHNRAGLMGNDDQLAQQLFNAGEQTYERLWRFPLDDEYADLLKGDDADIKNSGGREAHAIQGGMFLKEFIVAGNPWAHLDIAGTADTAKELPYCPKGATGFGIRLLIQYLENLD</sequence>
<evidence type="ECO:0000256" key="8">
    <source>
        <dbReference type="HAMAP-Rule" id="MF_00181"/>
    </source>
</evidence>
<evidence type="ECO:0000256" key="7">
    <source>
        <dbReference type="ARBA" id="ARBA00049972"/>
    </source>
</evidence>
<feature type="binding site" evidence="8">
    <location>
        <position position="249"/>
    </location>
    <ligand>
        <name>Mn(2+)</name>
        <dbReference type="ChEBI" id="CHEBI:29035"/>
        <label>2</label>
    </ligand>
</feature>
<dbReference type="SUPFAM" id="SSF52949">
    <property type="entry name" value="Macro domain-like"/>
    <property type="match status" value="1"/>
</dbReference>
<evidence type="ECO:0000256" key="5">
    <source>
        <dbReference type="ARBA" id="ARBA00022670"/>
    </source>
</evidence>
<dbReference type="HAMAP" id="MF_00181">
    <property type="entry name" value="Cytosol_peptidase_M17"/>
    <property type="match status" value="1"/>
</dbReference>
<dbReference type="EC" id="3.4.11.1" evidence="8"/>
<feature type="binding site" evidence="8">
    <location>
        <position position="328"/>
    </location>
    <ligand>
        <name>Mn(2+)</name>
        <dbReference type="ChEBI" id="CHEBI:29035"/>
        <label>1</label>
    </ligand>
</feature>
<dbReference type="InterPro" id="IPR008283">
    <property type="entry name" value="Peptidase_M17_N"/>
</dbReference>
<feature type="active site" evidence="8">
    <location>
        <position position="256"/>
    </location>
</feature>
<feature type="binding site" evidence="8">
    <location>
        <position position="244"/>
    </location>
    <ligand>
        <name>Mn(2+)</name>
        <dbReference type="ChEBI" id="CHEBI:29035"/>
        <label>2</label>
    </ligand>
</feature>
<evidence type="ECO:0000256" key="6">
    <source>
        <dbReference type="ARBA" id="ARBA00022801"/>
    </source>
</evidence>
<reference evidence="10" key="1">
    <citation type="submission" date="2015-07" db="EMBL/GenBank/DDBJ databases">
        <title>Draft Genome Sequences of Anaerolinea thermolimosa IMO-1, Bellilinea caldifistulae GOMI-1, Leptolinea tardivitalis YMTK-2, Levilinea saccharolytica KIBI-1,Longilinea arvoryzae KOME-1, Previously Described as Members of the Anaerolineaceae (Chloroflexi).</title>
        <authorList>
            <person name="Sekiguchi Y."/>
            <person name="Ohashi A."/>
            <person name="Matsuura N."/>
            <person name="Tourlousse M.D."/>
        </authorList>
    </citation>
    <scope>NUCLEOTIDE SEQUENCE [LARGE SCALE GENOMIC DNA]</scope>
    <source>
        <strain evidence="10">KOME-1</strain>
    </source>
</reference>
<evidence type="ECO:0000259" key="9">
    <source>
        <dbReference type="PROSITE" id="PS00631"/>
    </source>
</evidence>
<keyword evidence="5 8" id="KW-0645">Protease</keyword>
<dbReference type="CDD" id="cd00433">
    <property type="entry name" value="Peptidase_M17"/>
    <property type="match status" value="1"/>
</dbReference>
<dbReference type="Proteomes" id="UP000055060">
    <property type="component" value="Unassembled WGS sequence"/>
</dbReference>
<accession>A0A0S7BGW4</accession>
<dbReference type="InterPro" id="IPR023042">
    <property type="entry name" value="Peptidase_M17_leu_NH2_pept"/>
</dbReference>
<dbReference type="Pfam" id="PF00883">
    <property type="entry name" value="Peptidase_M17"/>
    <property type="match status" value="1"/>
</dbReference>
<evidence type="ECO:0000313" key="11">
    <source>
        <dbReference type="Proteomes" id="UP000055060"/>
    </source>
</evidence>
<evidence type="ECO:0000256" key="1">
    <source>
        <dbReference type="ARBA" id="ARBA00000135"/>
    </source>
</evidence>
<comment type="subcellular location">
    <subcellularLocation>
        <location evidence="8">Cytoplasm</location>
    </subcellularLocation>
</comment>
<keyword evidence="8" id="KW-0963">Cytoplasm</keyword>
<keyword evidence="11" id="KW-1185">Reference proteome</keyword>
<dbReference type="InterPro" id="IPR043472">
    <property type="entry name" value="Macro_dom-like"/>
</dbReference>
<feature type="binding site" evidence="8">
    <location>
        <position position="267"/>
    </location>
    <ligand>
        <name>Mn(2+)</name>
        <dbReference type="ChEBI" id="CHEBI:29035"/>
        <label>2</label>
    </ligand>
</feature>
<dbReference type="Gene3D" id="3.40.220.10">
    <property type="entry name" value="Leucine Aminopeptidase, subunit E, domain 1"/>
    <property type="match status" value="1"/>
</dbReference>
<dbReference type="EC" id="3.4.11.10" evidence="8"/>
<evidence type="ECO:0000313" key="10">
    <source>
        <dbReference type="EMBL" id="GAP14825.1"/>
    </source>
</evidence>
<feature type="binding site" evidence="8">
    <location>
        <position position="326"/>
    </location>
    <ligand>
        <name>Mn(2+)</name>
        <dbReference type="ChEBI" id="CHEBI:29035"/>
        <label>1</label>
    </ligand>
</feature>
<evidence type="ECO:0000256" key="3">
    <source>
        <dbReference type="ARBA" id="ARBA00009528"/>
    </source>
</evidence>
<feature type="binding site" evidence="8">
    <location>
        <position position="249"/>
    </location>
    <ligand>
        <name>Mn(2+)</name>
        <dbReference type="ChEBI" id="CHEBI:29035"/>
        <label>1</label>
    </ligand>
</feature>